<dbReference type="EMBL" id="JAEAOA010001917">
    <property type="protein sequence ID" value="KAK3595917.1"/>
    <property type="molecule type" value="Genomic_DNA"/>
</dbReference>
<reference evidence="1" key="1">
    <citation type="journal article" date="2021" name="Genome Biol. Evol.">
        <title>A High-Quality Reference Genome for a Parasitic Bivalve with Doubly Uniparental Inheritance (Bivalvia: Unionida).</title>
        <authorList>
            <person name="Smith C.H."/>
        </authorList>
    </citation>
    <scope>NUCLEOTIDE SEQUENCE</scope>
    <source>
        <strain evidence="1">CHS0354</strain>
    </source>
</reference>
<organism evidence="1 2">
    <name type="scientific">Potamilus streckersoni</name>
    <dbReference type="NCBI Taxonomy" id="2493646"/>
    <lineage>
        <taxon>Eukaryota</taxon>
        <taxon>Metazoa</taxon>
        <taxon>Spiralia</taxon>
        <taxon>Lophotrochozoa</taxon>
        <taxon>Mollusca</taxon>
        <taxon>Bivalvia</taxon>
        <taxon>Autobranchia</taxon>
        <taxon>Heteroconchia</taxon>
        <taxon>Palaeoheterodonta</taxon>
        <taxon>Unionida</taxon>
        <taxon>Unionoidea</taxon>
        <taxon>Unionidae</taxon>
        <taxon>Ambleminae</taxon>
        <taxon>Lampsilini</taxon>
        <taxon>Potamilus</taxon>
    </lineage>
</organism>
<dbReference type="AlphaFoldDB" id="A0AAE0SQ10"/>
<comment type="caution">
    <text evidence="1">The sequence shown here is derived from an EMBL/GenBank/DDBJ whole genome shotgun (WGS) entry which is preliminary data.</text>
</comment>
<keyword evidence="2" id="KW-1185">Reference proteome</keyword>
<dbReference type="Proteomes" id="UP001195483">
    <property type="component" value="Unassembled WGS sequence"/>
</dbReference>
<proteinExistence type="predicted"/>
<name>A0AAE0SQ10_9BIVA</name>
<reference evidence="1" key="2">
    <citation type="journal article" date="2021" name="Genome Biol. Evol.">
        <title>Developing a high-quality reference genome for a parasitic bivalve with doubly uniparental inheritance (Bivalvia: Unionida).</title>
        <authorList>
            <person name="Smith C.H."/>
        </authorList>
    </citation>
    <scope>NUCLEOTIDE SEQUENCE</scope>
    <source>
        <strain evidence="1">CHS0354</strain>
        <tissue evidence="1">Mantle</tissue>
    </source>
</reference>
<evidence type="ECO:0000313" key="1">
    <source>
        <dbReference type="EMBL" id="KAK3595917.1"/>
    </source>
</evidence>
<sequence length="67" mass="7540">MENRNLGVNFIILKGNIYKSGSVSFEEASLLHEELCSYSRASTINNPDLEFTLLLVLQGLTPFFSTR</sequence>
<reference evidence="1" key="3">
    <citation type="submission" date="2023-05" db="EMBL/GenBank/DDBJ databases">
        <authorList>
            <person name="Smith C.H."/>
        </authorList>
    </citation>
    <scope>NUCLEOTIDE SEQUENCE</scope>
    <source>
        <strain evidence="1">CHS0354</strain>
        <tissue evidence="1">Mantle</tissue>
    </source>
</reference>
<accession>A0AAE0SQ10</accession>
<evidence type="ECO:0000313" key="2">
    <source>
        <dbReference type="Proteomes" id="UP001195483"/>
    </source>
</evidence>
<gene>
    <name evidence="1" type="ORF">CHS0354_032424</name>
</gene>
<protein>
    <submittedName>
        <fullName evidence="1">Uncharacterized protein</fullName>
    </submittedName>
</protein>